<dbReference type="SUPFAM" id="SSF52210">
    <property type="entry name" value="Succinyl-CoA synthetase domains"/>
    <property type="match status" value="2"/>
</dbReference>
<evidence type="ECO:0000256" key="1">
    <source>
        <dbReference type="ARBA" id="ARBA00022532"/>
    </source>
</evidence>
<evidence type="ECO:0000313" key="5">
    <source>
        <dbReference type="Proteomes" id="UP000295301"/>
    </source>
</evidence>
<comment type="caution">
    <text evidence="4">The sequence shown here is derived from an EMBL/GenBank/DDBJ whole genome shotgun (WGS) entry which is preliminary data.</text>
</comment>
<dbReference type="Gene3D" id="3.40.50.261">
    <property type="entry name" value="Succinyl-CoA synthetase domains"/>
    <property type="match status" value="2"/>
</dbReference>
<keyword evidence="2" id="KW-0067">ATP-binding</keyword>
<gene>
    <name evidence="4" type="ORF">E1832_03185</name>
</gene>
<dbReference type="GO" id="GO:0005524">
    <property type="term" value="F:ATP binding"/>
    <property type="evidence" value="ECO:0007669"/>
    <property type="project" value="UniProtKB-UniRule"/>
</dbReference>
<dbReference type="SMART" id="SM00881">
    <property type="entry name" value="CoA_binding"/>
    <property type="match status" value="1"/>
</dbReference>
<dbReference type="InterPro" id="IPR011761">
    <property type="entry name" value="ATP-grasp"/>
</dbReference>
<proteinExistence type="predicted"/>
<feature type="domain" description="ATP-grasp" evidence="3">
    <location>
        <begin position="482"/>
        <end position="518"/>
    </location>
</feature>
<dbReference type="GO" id="GO:0046872">
    <property type="term" value="F:metal ion binding"/>
    <property type="evidence" value="ECO:0007669"/>
    <property type="project" value="InterPro"/>
</dbReference>
<dbReference type="FunFam" id="3.40.50.261:FF:000021">
    <property type="entry name" value="Acetyl-CoA synthetase, putative"/>
    <property type="match status" value="1"/>
</dbReference>
<dbReference type="AlphaFoldDB" id="A0A4R5VHB8"/>
<dbReference type="SUPFAM" id="SSF56059">
    <property type="entry name" value="Glutathione synthetase ATP-binding domain-like"/>
    <property type="match status" value="1"/>
</dbReference>
<keyword evidence="5" id="KW-1185">Reference proteome</keyword>
<dbReference type="PANTHER" id="PTHR42793">
    <property type="entry name" value="COA BINDING DOMAIN CONTAINING PROTEIN"/>
    <property type="match status" value="1"/>
</dbReference>
<protein>
    <submittedName>
        <fullName evidence="4">CoA-binding protein</fullName>
    </submittedName>
</protein>
<evidence type="ECO:0000313" key="4">
    <source>
        <dbReference type="EMBL" id="TDK51469.1"/>
    </source>
</evidence>
<dbReference type="Pfam" id="PF13549">
    <property type="entry name" value="ATP-grasp_5"/>
    <property type="match status" value="1"/>
</dbReference>
<sequence length="679" mass="70187">MMRGLDRLLRPRTIAVIGGGAWCANVIEQCQKIGFTGEIWPVHPSRDTVAGVAAFADVDSLPAAPDAAFIGVNRDATIDAVARLSARGAGGAICFASGFRESQEETGDGAVKQAELLAAADGMKIIGPNCYGLLNYLDGVALWPDQHGGEAVETGVAVITQSSNIAINLTMQERGLPIAYVITVGNQAQTGLSEIGVALLQDPRVTALGLHIEGIDDLRGFEEMAATARELGKPITALKTGKSEQARAATISHTASLAGSDAGAHALLARLGIGRVTSLSGLLETLKLLHVTGALSSGRIASLSCSGGEASLIADMAHGSGLSFPPLSDAQETGLRAALGAKVALSNPLDYHTYIWNDGAALERTFSAMMTEDLALGIVVLDFPRADRCSAEAWQPVINAVAGTQAATGRPMAILSSLGEAMPESVAQELVRLGIVPLSGMTEAIEAIDVAARIGRSRPAPEALLLPRNRTGARTLTEAEAKTALAAFGVRIPRAERVAGSDAAASAAMTLGFPVVLKGEGIAHKTEAGAVALALGSAQAVREAAEAMPTDQFLVEEMITDTVAELLVGVVRDPAHGYVLTLAAGGTLTELLEDRVNLLLPSTPEDIRAALNKMKLAKLLDGYRGAPAVHKGAIVDVVMAVQSFVAATHPEEIEINPLLCCTDGAVAADALIITGENHD</sequence>
<dbReference type="Pfam" id="PF13607">
    <property type="entry name" value="Succ_CoA_lig"/>
    <property type="match status" value="1"/>
</dbReference>
<keyword evidence="1" id="KW-0816">Tricarboxylic acid cycle</keyword>
<dbReference type="Gene3D" id="3.30.470.20">
    <property type="entry name" value="ATP-grasp fold, B domain"/>
    <property type="match status" value="1"/>
</dbReference>
<dbReference type="Pfam" id="PF13380">
    <property type="entry name" value="CoA_binding_2"/>
    <property type="match status" value="1"/>
</dbReference>
<organism evidence="4 5">
    <name type="scientific">Antarcticimicrobium luteum</name>
    <dbReference type="NCBI Taxonomy" id="2547397"/>
    <lineage>
        <taxon>Bacteria</taxon>
        <taxon>Pseudomonadati</taxon>
        <taxon>Pseudomonadota</taxon>
        <taxon>Alphaproteobacteria</taxon>
        <taxon>Rhodobacterales</taxon>
        <taxon>Paracoccaceae</taxon>
        <taxon>Antarcticimicrobium</taxon>
    </lineage>
</organism>
<accession>A0A4R5VHB8</accession>
<dbReference type="Gene3D" id="3.40.50.720">
    <property type="entry name" value="NAD(P)-binding Rossmann-like Domain"/>
    <property type="match status" value="1"/>
</dbReference>
<dbReference type="Gene3D" id="3.30.1490.20">
    <property type="entry name" value="ATP-grasp fold, A domain"/>
    <property type="match status" value="1"/>
</dbReference>
<evidence type="ECO:0000256" key="2">
    <source>
        <dbReference type="PROSITE-ProRule" id="PRU00409"/>
    </source>
</evidence>
<dbReference type="GO" id="GO:0006099">
    <property type="term" value="P:tricarboxylic acid cycle"/>
    <property type="evidence" value="ECO:0007669"/>
    <property type="project" value="UniProtKB-KW"/>
</dbReference>
<name>A0A4R5VHB8_9RHOB</name>
<dbReference type="InterPro" id="IPR036291">
    <property type="entry name" value="NAD(P)-bd_dom_sf"/>
</dbReference>
<dbReference type="PROSITE" id="PS50975">
    <property type="entry name" value="ATP_GRASP"/>
    <property type="match status" value="1"/>
</dbReference>
<dbReference type="PANTHER" id="PTHR42793:SF4">
    <property type="entry name" value="BLL6376 PROTEIN"/>
    <property type="match status" value="1"/>
</dbReference>
<dbReference type="InterPro" id="IPR013815">
    <property type="entry name" value="ATP_grasp_subdomain_1"/>
</dbReference>
<dbReference type="InterPro" id="IPR016102">
    <property type="entry name" value="Succinyl-CoA_synth-like"/>
</dbReference>
<dbReference type="Proteomes" id="UP000295301">
    <property type="component" value="Unassembled WGS sequence"/>
</dbReference>
<evidence type="ECO:0000259" key="3">
    <source>
        <dbReference type="PROSITE" id="PS50975"/>
    </source>
</evidence>
<dbReference type="EMBL" id="SMUV01000046">
    <property type="protein sequence ID" value="TDK51469.1"/>
    <property type="molecule type" value="Genomic_DNA"/>
</dbReference>
<dbReference type="InterPro" id="IPR032875">
    <property type="entry name" value="Succ_CoA_lig_flav_dom"/>
</dbReference>
<reference evidence="4 5" key="1">
    <citation type="submission" date="2019-03" db="EMBL/GenBank/DDBJ databases">
        <title>Ruegeria lutea sp. nov., a novel strain, isolated from marine sediment, the Masan Bay, South Korea.</title>
        <authorList>
            <person name="Kim J."/>
            <person name="Kim D.-Y."/>
            <person name="Lee S.-S."/>
        </authorList>
    </citation>
    <scope>NUCLEOTIDE SEQUENCE [LARGE SCALE GENOMIC DNA]</scope>
    <source>
        <strain evidence="4 5">318-1</strain>
    </source>
</reference>
<dbReference type="SUPFAM" id="SSF51735">
    <property type="entry name" value="NAD(P)-binding Rossmann-fold domains"/>
    <property type="match status" value="1"/>
</dbReference>
<dbReference type="InterPro" id="IPR003781">
    <property type="entry name" value="CoA-bd"/>
</dbReference>
<dbReference type="OrthoDB" id="9807426at2"/>
<keyword evidence="2" id="KW-0547">Nucleotide-binding</keyword>